<dbReference type="Proteomes" id="UP001054945">
    <property type="component" value="Unassembled WGS sequence"/>
</dbReference>
<dbReference type="AlphaFoldDB" id="A0AAV4MTJ1"/>
<organism evidence="2 3">
    <name type="scientific">Caerostris extrusa</name>
    <name type="common">Bark spider</name>
    <name type="synonym">Caerostris bankana</name>
    <dbReference type="NCBI Taxonomy" id="172846"/>
    <lineage>
        <taxon>Eukaryota</taxon>
        <taxon>Metazoa</taxon>
        <taxon>Ecdysozoa</taxon>
        <taxon>Arthropoda</taxon>
        <taxon>Chelicerata</taxon>
        <taxon>Arachnida</taxon>
        <taxon>Araneae</taxon>
        <taxon>Araneomorphae</taxon>
        <taxon>Entelegynae</taxon>
        <taxon>Araneoidea</taxon>
        <taxon>Araneidae</taxon>
        <taxon>Caerostris</taxon>
    </lineage>
</organism>
<keyword evidence="1" id="KW-0812">Transmembrane</keyword>
<keyword evidence="1" id="KW-1133">Transmembrane helix</keyword>
<protein>
    <recommendedName>
        <fullName evidence="4">Sodium channel protein Nach</fullName>
    </recommendedName>
</protein>
<evidence type="ECO:0000256" key="1">
    <source>
        <dbReference type="SAM" id="Phobius"/>
    </source>
</evidence>
<evidence type="ECO:0000313" key="2">
    <source>
        <dbReference type="EMBL" id="GIX75729.1"/>
    </source>
</evidence>
<feature type="transmembrane region" description="Helical" evidence="1">
    <location>
        <begin position="77"/>
        <end position="98"/>
    </location>
</feature>
<gene>
    <name evidence="2" type="primary">AVEN_50420_1</name>
    <name evidence="2" type="ORF">CEXT_532361</name>
</gene>
<comment type="caution">
    <text evidence="2">The sequence shown here is derived from an EMBL/GenBank/DDBJ whole genome shotgun (WGS) entry which is preliminary data.</text>
</comment>
<keyword evidence="1" id="KW-0472">Membrane</keyword>
<reference evidence="2 3" key="1">
    <citation type="submission" date="2021-06" db="EMBL/GenBank/DDBJ databases">
        <title>Caerostris extrusa draft genome.</title>
        <authorList>
            <person name="Kono N."/>
            <person name="Arakawa K."/>
        </authorList>
    </citation>
    <scope>NUCLEOTIDE SEQUENCE [LARGE SCALE GENOMIC DNA]</scope>
</reference>
<accession>A0AAV4MTJ1</accession>
<name>A0AAV4MTJ1_CAEEX</name>
<keyword evidence="3" id="KW-1185">Reference proteome</keyword>
<evidence type="ECO:0000313" key="3">
    <source>
        <dbReference type="Proteomes" id="UP001054945"/>
    </source>
</evidence>
<proteinExistence type="predicted"/>
<evidence type="ECO:0008006" key="4">
    <source>
        <dbReference type="Google" id="ProtNLM"/>
    </source>
</evidence>
<sequence length="437" mass="49840">MSASKSCTWNAKFGHPSDVDWNQETVHTPQRTKPCSCSWNCGNPKKRRQLVEILSDVQRSRHALHLLQKNTSRLLKFIYKILFSLCILAVISNVALLLQEAFDQESTFINTINKDVELGREEDPGYFPDYPQITLCRKPFLQSSYRNLVEYSYLALGYPFIPFTPEEVSMIVEISMKLDHEKLKSEVLKFHNHLEDMEKDFNNCKTPLRLFRTDARSSSCTASPWCSPSTAATSSDQVLTSMGLCYALIDSKEILRLLENAPVDFSIIIDLFSPPHLEVNGRRIQRVPQRPQRDVAALPAVGRSKDRAGTCHHGQCPAGQNGRSALHTPWHSLTVNCPKWPFSSDPLNLKPHRYSYRTCDTYTYFISLRKACNCESVFFPGIPTLRYCRPKDIYICFTAATIANNFTDLVNICRQPCIVYRYKSEASYIGLGGENLR</sequence>
<dbReference type="EMBL" id="BPLR01020192">
    <property type="protein sequence ID" value="GIX75729.1"/>
    <property type="molecule type" value="Genomic_DNA"/>
</dbReference>